<gene>
    <name evidence="3" type="ORF">LX15_004773</name>
</gene>
<dbReference type="InterPro" id="IPR038109">
    <property type="entry name" value="DNA_bind_recomb_sf"/>
</dbReference>
<protein>
    <submittedName>
        <fullName evidence="3">Site-specific DNA recombinase</fullName>
    </submittedName>
</protein>
<dbReference type="PANTHER" id="PTHR30461">
    <property type="entry name" value="DNA-INVERTASE FROM LAMBDOID PROPHAGE"/>
    <property type="match status" value="1"/>
</dbReference>
<dbReference type="InterPro" id="IPR011109">
    <property type="entry name" value="DNA_bind_recombinase_dom"/>
</dbReference>
<feature type="domain" description="Resolvase/invertase-type recombinase catalytic" evidence="1">
    <location>
        <begin position="16"/>
        <end position="161"/>
    </location>
</feature>
<dbReference type="CDD" id="cd00338">
    <property type="entry name" value="Ser_Recombinase"/>
    <property type="match status" value="1"/>
</dbReference>
<dbReference type="EMBL" id="JAMTCP010000035">
    <property type="protein sequence ID" value="MCP2261053.1"/>
    <property type="molecule type" value="Genomic_DNA"/>
</dbReference>
<keyword evidence="4" id="KW-1185">Reference proteome</keyword>
<evidence type="ECO:0000313" key="4">
    <source>
        <dbReference type="Proteomes" id="UP001205311"/>
    </source>
</evidence>
<name>A0ABT1HZW8_STRSD</name>
<dbReference type="PROSITE" id="PS51737">
    <property type="entry name" value="RECOMBINASE_DNA_BIND"/>
    <property type="match status" value="1"/>
</dbReference>
<sequence length="515" mass="58363">MKKTILSRDVLKRRPRAVLYMRQSLEKEETISDEIQEAADRAYCARQGYEVVHVVWEQHTGRIWHKRKGVQEAMAWLREGRADVIVLWQWNRLSRRRRHWILAETQAEEVGGRIEAATEEVDLKTASGRFNRNIHIDFAEYQSDQIGEVWKETHAVRRARGLPATGRSRYGYNWIRVPGEPERYEIRDDQAQVLKWAYQSIIDGMGFSAVCRDLNARGISNTYGRPWIPRTLTLTLDSGFAAGLLVRVPVDAEGERIHQPFRELVWDVGAQPRIIDPEMWEAYRTARMAAALEPPRTREARYVLSGLVRCGDCGYAMTRSTSNTYGSMRCREAILRGLGVRVSLSERKIIRAILAWLAEIADEVSAEADRLRDVQALAVDAESTRTAALRNLASIDRQMMTLTRQHIAEVIPEAVYIELRDHLLAERTAAELRLAEAEQAVERSAEGAAQAVTAARGLLEEWETLAVPRRRAVLRRLIRTIWVIPAAEPGGEAQVRIEPVWAPKSASGPVGPVGG</sequence>
<dbReference type="Pfam" id="PF00239">
    <property type="entry name" value="Resolvase"/>
    <property type="match status" value="1"/>
</dbReference>
<reference evidence="3 4" key="1">
    <citation type="submission" date="2022-06" db="EMBL/GenBank/DDBJ databases">
        <title>Genomic Encyclopedia of Archaeal and Bacterial Type Strains, Phase II (KMG-II): from individual species to whole genera.</title>
        <authorList>
            <person name="Goeker M."/>
        </authorList>
    </citation>
    <scope>NUCLEOTIDE SEQUENCE [LARGE SCALE GENOMIC DNA]</scope>
    <source>
        <strain evidence="3 4">DSM 40477</strain>
    </source>
</reference>
<dbReference type="Pfam" id="PF07508">
    <property type="entry name" value="Recombinase"/>
    <property type="match status" value="1"/>
</dbReference>
<dbReference type="InterPro" id="IPR006119">
    <property type="entry name" value="Resolv_N"/>
</dbReference>
<dbReference type="SUPFAM" id="SSF53041">
    <property type="entry name" value="Resolvase-like"/>
    <property type="match status" value="1"/>
</dbReference>
<dbReference type="PANTHER" id="PTHR30461:SF23">
    <property type="entry name" value="DNA RECOMBINASE-RELATED"/>
    <property type="match status" value="1"/>
</dbReference>
<dbReference type="InterPro" id="IPR025827">
    <property type="entry name" value="Zn_ribbon_recom_dom"/>
</dbReference>
<dbReference type="RefSeq" id="WP_253671893.1">
    <property type="nucleotide sequence ID" value="NZ_JAMTCP010000035.1"/>
</dbReference>
<comment type="caution">
    <text evidence="3">The sequence shown here is derived from an EMBL/GenBank/DDBJ whole genome shotgun (WGS) entry which is preliminary data.</text>
</comment>
<dbReference type="PROSITE" id="PS51736">
    <property type="entry name" value="RECOMBINASES_3"/>
    <property type="match status" value="1"/>
</dbReference>
<dbReference type="Gene3D" id="3.90.1750.20">
    <property type="entry name" value="Putative Large Serine Recombinase, Chain B, Domain 2"/>
    <property type="match status" value="1"/>
</dbReference>
<dbReference type="Pfam" id="PF13408">
    <property type="entry name" value="Zn_ribbon_recom"/>
    <property type="match status" value="1"/>
</dbReference>
<dbReference type="InterPro" id="IPR036162">
    <property type="entry name" value="Resolvase-like_N_sf"/>
</dbReference>
<dbReference type="Proteomes" id="UP001205311">
    <property type="component" value="Unassembled WGS sequence"/>
</dbReference>
<evidence type="ECO:0000259" key="2">
    <source>
        <dbReference type="PROSITE" id="PS51737"/>
    </source>
</evidence>
<dbReference type="SMART" id="SM00857">
    <property type="entry name" value="Resolvase"/>
    <property type="match status" value="1"/>
</dbReference>
<dbReference type="InterPro" id="IPR050639">
    <property type="entry name" value="SSR_resolvase"/>
</dbReference>
<accession>A0ABT1HZW8</accession>
<organism evidence="3 4">
    <name type="scientific">Streptoalloteichus tenebrarius (strain ATCC 17920 / DSM 40477 / JCM 4838 / CBS 697.72 / NBRC 16177 / NCIMB 11028 / NRRL B-12390 / A12253. 1 / ISP 5477)</name>
    <name type="common">Streptomyces tenebrarius</name>
    <dbReference type="NCBI Taxonomy" id="1933"/>
    <lineage>
        <taxon>Bacteria</taxon>
        <taxon>Bacillati</taxon>
        <taxon>Actinomycetota</taxon>
        <taxon>Actinomycetes</taxon>
        <taxon>Pseudonocardiales</taxon>
        <taxon>Pseudonocardiaceae</taxon>
        <taxon>Streptoalloteichus</taxon>
    </lineage>
</organism>
<feature type="domain" description="Recombinase" evidence="2">
    <location>
        <begin position="169"/>
        <end position="298"/>
    </location>
</feature>
<dbReference type="Gene3D" id="3.40.50.1390">
    <property type="entry name" value="Resolvase, N-terminal catalytic domain"/>
    <property type="match status" value="1"/>
</dbReference>
<proteinExistence type="predicted"/>
<evidence type="ECO:0000313" key="3">
    <source>
        <dbReference type="EMBL" id="MCP2261053.1"/>
    </source>
</evidence>
<evidence type="ECO:0000259" key="1">
    <source>
        <dbReference type="PROSITE" id="PS51736"/>
    </source>
</evidence>